<dbReference type="GeneID" id="77951810"/>
<dbReference type="KEGG" id="vg:77951810"/>
<dbReference type="InterPro" id="IPR056927">
    <property type="entry name" value="Phage_TAC"/>
</dbReference>
<dbReference type="Proteomes" id="UP000821895">
    <property type="component" value="Segment"/>
</dbReference>
<dbReference type="RefSeq" id="YP_010675483.1">
    <property type="nucleotide sequence ID" value="NC_071004.1"/>
</dbReference>
<dbReference type="EMBL" id="MT498058">
    <property type="protein sequence ID" value="QKY79966.1"/>
    <property type="molecule type" value="Genomic_DNA"/>
</dbReference>
<evidence type="ECO:0000313" key="3">
    <source>
        <dbReference type="Proteomes" id="UP000821895"/>
    </source>
</evidence>
<reference evidence="2" key="1">
    <citation type="submission" date="2020-05" db="EMBL/GenBank/DDBJ databases">
        <authorList>
            <person name="Conneilly E.M."/>
            <person name="Corace M.L."/>
            <person name="Daly D."/>
            <person name="Dejene M.A."/>
            <person name="Deng Y."/>
            <person name="Kelly J.M."/>
            <person name="Masiello C.S."/>
            <person name="McDonough D."/>
            <person name="Musser E."/>
            <person name="Pecorale A.L."/>
            <person name="Ray R.F."/>
            <person name="Regan I.M."/>
            <person name="Shedd N.A."/>
            <person name="Tatone J.R."/>
            <person name="Tocci C.W."/>
            <person name="Zarate C.M."/>
            <person name="Whitefleet-Smith J.L."/>
            <person name="Garlena R.A."/>
            <person name="Russell D.A."/>
            <person name="Pope W.H."/>
            <person name="Jacobs-Sera D."/>
            <person name="Hatfull G.F."/>
        </authorList>
    </citation>
    <scope>NUCLEOTIDE SEQUENCE</scope>
</reference>
<organism evidence="2 3">
    <name type="scientific">Gordonia phage Clawz</name>
    <dbReference type="NCBI Taxonomy" id="2743910"/>
    <lineage>
        <taxon>Viruses</taxon>
        <taxon>Duplodnaviria</taxon>
        <taxon>Heunggongvirae</taxon>
        <taxon>Uroviricota</taxon>
        <taxon>Caudoviricetes</taxon>
        <taxon>Clawzvirus</taxon>
        <taxon>Clawzvirus clawz</taxon>
    </lineage>
</organism>
<evidence type="ECO:0000313" key="2">
    <source>
        <dbReference type="EMBL" id="QKY79966.1"/>
    </source>
</evidence>
<feature type="region of interest" description="Disordered" evidence="1">
    <location>
        <begin position="1"/>
        <end position="42"/>
    </location>
</feature>
<accession>A0AAE7F828</accession>
<proteinExistence type="predicted"/>
<keyword evidence="3" id="KW-1185">Reference proteome</keyword>
<sequence length="179" mass="20534">MSAPTDGTKQFDAEAEALTSEERELIEQRRRERTGKVINSDGTAVEPASQDIELFLREEKDGTWTDTRSGKRVELNEDSGEWEEWKPWPHQTLEYMDTEWEYRVPKPLAAMFLGIASRKSASAKKKLDAIIGYLEHTLSPRSMTIMMERAYDHEDEFDTKDMAELVRMISEAGSARPTS</sequence>
<gene>
    <name evidence="2" type="primary">54</name>
    <name evidence="2" type="ORF">SEA_CLAWZ_54</name>
</gene>
<protein>
    <submittedName>
        <fullName evidence="2">Tail assembly chaperone</fullName>
    </submittedName>
</protein>
<dbReference type="Pfam" id="PF23781">
    <property type="entry name" value="Phage_TAC_16"/>
    <property type="match status" value="1"/>
</dbReference>
<name>A0AAE7F828_9CAUD</name>
<feature type="compositionally biased region" description="Basic and acidic residues" evidence="1">
    <location>
        <begin position="20"/>
        <end position="30"/>
    </location>
</feature>
<evidence type="ECO:0000256" key="1">
    <source>
        <dbReference type="SAM" id="MobiDB-lite"/>
    </source>
</evidence>